<comment type="catalytic activity">
    <reaction evidence="7 8">
        <text>hydrogencarbonate + H(+) = CO2 + H2O</text>
        <dbReference type="Rhea" id="RHEA:10748"/>
        <dbReference type="ChEBI" id="CHEBI:15377"/>
        <dbReference type="ChEBI" id="CHEBI:15378"/>
        <dbReference type="ChEBI" id="CHEBI:16526"/>
        <dbReference type="ChEBI" id="CHEBI:17544"/>
        <dbReference type="EC" id="4.2.1.1"/>
    </reaction>
</comment>
<comment type="function">
    <text evidence="8">Reversible hydration of carbon dioxide.</text>
</comment>
<evidence type="ECO:0000256" key="7">
    <source>
        <dbReference type="ARBA" id="ARBA00048348"/>
    </source>
</evidence>
<evidence type="ECO:0000256" key="3">
    <source>
        <dbReference type="ARBA" id="ARBA00012925"/>
    </source>
</evidence>
<dbReference type="SMART" id="SM00947">
    <property type="entry name" value="Pro_CA"/>
    <property type="match status" value="1"/>
</dbReference>
<evidence type="ECO:0000256" key="2">
    <source>
        <dbReference type="ARBA" id="ARBA00006217"/>
    </source>
</evidence>
<dbReference type="PANTHER" id="PTHR11002:SF76">
    <property type="entry name" value="CARBONIC ANHYDRASE"/>
    <property type="match status" value="1"/>
</dbReference>
<comment type="caution">
    <text evidence="9">The sequence shown here is derived from an EMBL/GenBank/DDBJ whole genome shotgun (WGS) entry which is preliminary data.</text>
</comment>
<keyword evidence="4" id="KW-0479">Metal-binding</keyword>
<dbReference type="SUPFAM" id="SSF53056">
    <property type="entry name" value="beta-carbonic anhydrase, cab"/>
    <property type="match status" value="1"/>
</dbReference>
<evidence type="ECO:0000256" key="4">
    <source>
        <dbReference type="ARBA" id="ARBA00022723"/>
    </source>
</evidence>
<reference evidence="9 10" key="1">
    <citation type="submission" date="2024-09" db="EMBL/GenBank/DDBJ databases">
        <title>Rethinking Asexuality: The Enigmatic Case of Functional Sexual Genes in Lepraria (Stereocaulaceae).</title>
        <authorList>
            <person name="Doellman M."/>
            <person name="Sun Y."/>
            <person name="Barcenas-Pena A."/>
            <person name="Lumbsch H.T."/>
            <person name="Grewe F."/>
        </authorList>
    </citation>
    <scope>NUCLEOTIDE SEQUENCE [LARGE SCALE GENOMIC DNA]</scope>
    <source>
        <strain evidence="9 10">Mercado 3170</strain>
    </source>
</reference>
<keyword evidence="10" id="KW-1185">Reference proteome</keyword>
<evidence type="ECO:0000256" key="6">
    <source>
        <dbReference type="ARBA" id="ARBA00023239"/>
    </source>
</evidence>
<proteinExistence type="inferred from homology"/>
<comment type="similarity">
    <text evidence="2 8">Belongs to the beta-class carbonic anhydrase family.</text>
</comment>
<organism evidence="9 10">
    <name type="scientific">Stereocaulon virgatum</name>
    <dbReference type="NCBI Taxonomy" id="373712"/>
    <lineage>
        <taxon>Eukaryota</taxon>
        <taxon>Fungi</taxon>
        <taxon>Dikarya</taxon>
        <taxon>Ascomycota</taxon>
        <taxon>Pezizomycotina</taxon>
        <taxon>Lecanoromycetes</taxon>
        <taxon>OSLEUM clade</taxon>
        <taxon>Lecanoromycetidae</taxon>
        <taxon>Lecanorales</taxon>
        <taxon>Lecanorineae</taxon>
        <taxon>Stereocaulaceae</taxon>
        <taxon>Stereocaulon</taxon>
    </lineage>
</organism>
<protein>
    <recommendedName>
        <fullName evidence="3 8">Carbonic anhydrase</fullName>
        <ecNumber evidence="3 8">4.2.1.1</ecNumber>
    </recommendedName>
    <alternativeName>
        <fullName evidence="8">Carbonate dehydratase</fullName>
    </alternativeName>
</protein>
<dbReference type="PANTHER" id="PTHR11002">
    <property type="entry name" value="CARBONIC ANHYDRASE"/>
    <property type="match status" value="1"/>
</dbReference>
<dbReference type="InterPro" id="IPR036874">
    <property type="entry name" value="Carbonic_anhydrase_sf"/>
</dbReference>
<gene>
    <name evidence="9" type="ORF">N7G274_006334</name>
</gene>
<dbReference type="EMBL" id="JBEFKJ010000019">
    <property type="protein sequence ID" value="KAL2040876.1"/>
    <property type="molecule type" value="Genomic_DNA"/>
</dbReference>
<dbReference type="CDD" id="cd00883">
    <property type="entry name" value="beta_CA_cladeA"/>
    <property type="match status" value="1"/>
</dbReference>
<evidence type="ECO:0000313" key="9">
    <source>
        <dbReference type="EMBL" id="KAL2040876.1"/>
    </source>
</evidence>
<evidence type="ECO:0000256" key="1">
    <source>
        <dbReference type="ARBA" id="ARBA00001947"/>
    </source>
</evidence>
<name>A0ABR4A7J0_9LECA</name>
<accession>A0ABR4A7J0</accession>
<evidence type="ECO:0000256" key="5">
    <source>
        <dbReference type="ARBA" id="ARBA00022833"/>
    </source>
</evidence>
<dbReference type="Pfam" id="PF00484">
    <property type="entry name" value="Pro_CA"/>
    <property type="match status" value="1"/>
</dbReference>
<keyword evidence="6 8" id="KW-0456">Lyase</keyword>
<dbReference type="EC" id="4.2.1.1" evidence="3 8"/>
<dbReference type="Proteomes" id="UP001590950">
    <property type="component" value="Unassembled WGS sequence"/>
</dbReference>
<dbReference type="InterPro" id="IPR001765">
    <property type="entry name" value="Carbonic_anhydrase"/>
</dbReference>
<sequence>MATNGMYLRSIAYRLPSTLRYSILSTSQVRSLSLSHAPRKDDSLAPHFERNKEWYTRTSTQKPDLFPTCAKGQHPSILWFGCSDSRCPESTILDLDPGNVFTHRNIANVLPPTDLSSQSVLAYAVGALKVKHIIVCGHIGCGGVNAALGNQKLGILDIWLAPVRKLREENAHHWEHLKPEERAVKLVEANVHAGVKTVRENATVIDGMRGWGLQVHGCVYDVGTGQLRELECREGKRAAEGREEAFELK</sequence>
<evidence type="ECO:0000256" key="8">
    <source>
        <dbReference type="RuleBase" id="RU003956"/>
    </source>
</evidence>
<keyword evidence="5 8" id="KW-0862">Zinc</keyword>
<comment type="cofactor">
    <cofactor evidence="1">
        <name>Zn(2+)</name>
        <dbReference type="ChEBI" id="CHEBI:29105"/>
    </cofactor>
</comment>
<dbReference type="Gene3D" id="3.40.1050.10">
    <property type="entry name" value="Carbonic anhydrase"/>
    <property type="match status" value="1"/>
</dbReference>
<evidence type="ECO:0000313" key="10">
    <source>
        <dbReference type="Proteomes" id="UP001590950"/>
    </source>
</evidence>